<reference evidence="3" key="2">
    <citation type="submission" date="2010-03" db="EMBL/GenBank/DDBJ databases">
        <authorList>
            <person name="Pajon A."/>
        </authorList>
    </citation>
    <scope>NUCLEOTIDE SEQUENCE</scope>
    <source>
        <strain evidence="3">Type strain: 18P13</strain>
    </source>
</reference>
<dbReference type="HOGENOM" id="CLU_070456_1_1_9"/>
<dbReference type="Proteomes" id="UP000007054">
    <property type="component" value="Chromosome"/>
</dbReference>
<dbReference type="Pfam" id="PF00975">
    <property type="entry name" value="Thioesterase"/>
    <property type="match status" value="1"/>
</dbReference>
<sequence length="249" mass="28076">MTSSRGKWFPTVLEHPDSSCRIFCFPHAGAGPTAYLEWLRYIPEETDFFPVAYPMREQRRRESMPDSLQLLGQQIAAENAALFREKPCILLGHCAGAAIAYETAAALEAQGIIPNLLTVSAANAPCVPLTLSVDPQMELPQAAQVFKQFGFIAEPFASNEAYVRCFVPVLLQDFILFQNYCGRKGQKLHCPILEIHGEEDPMIQPERLKEWELYTDQLTHMTVPGAHFYFSPETLPRLMQAMLEKGQNQ</sequence>
<dbReference type="GeneID" id="83157061"/>
<dbReference type="STRING" id="213810.RUM_00690"/>
<gene>
    <name evidence="3" type="ordered locus">RUM_00690</name>
</gene>
<dbReference type="EMBL" id="FP929052">
    <property type="protein sequence ID" value="CBL16345.1"/>
    <property type="molecule type" value="Genomic_DNA"/>
</dbReference>
<evidence type="ECO:0000313" key="3">
    <source>
        <dbReference type="EMBL" id="CBL16345.1"/>
    </source>
</evidence>
<keyword evidence="4" id="KW-1185">Reference proteome</keyword>
<evidence type="ECO:0000256" key="1">
    <source>
        <dbReference type="ARBA" id="ARBA00007169"/>
    </source>
</evidence>
<dbReference type="AlphaFoldDB" id="D4L9Q0"/>
<reference evidence="3" key="1">
    <citation type="submission" date="2010-03" db="EMBL/GenBank/DDBJ databases">
        <title>The genome sequence of Ruminococcus sp. 18P13.</title>
        <authorList>
            <consortium name="metaHIT consortium -- http://www.metahit.eu/"/>
            <person name="Pajon A."/>
            <person name="Turner K."/>
            <person name="Parkhill J."/>
            <person name="Bernalier A."/>
        </authorList>
    </citation>
    <scope>NUCLEOTIDE SEQUENCE [LARGE SCALE GENOMIC DNA]</scope>
    <source>
        <strain evidence="3">Type strain: 18P13</strain>
    </source>
</reference>
<dbReference type="PANTHER" id="PTHR11487:SF0">
    <property type="entry name" value="S-ACYL FATTY ACID SYNTHASE THIOESTERASE, MEDIUM CHAIN"/>
    <property type="match status" value="1"/>
</dbReference>
<dbReference type="InterPro" id="IPR012223">
    <property type="entry name" value="TEII"/>
</dbReference>
<organism evidence="3 4">
    <name type="scientific">Ruminococcus champanellensis (strain DSM 18848 / JCM 17042 / KCTC 15320 / 18P13)</name>
    <dbReference type="NCBI Taxonomy" id="213810"/>
    <lineage>
        <taxon>Bacteria</taxon>
        <taxon>Bacillati</taxon>
        <taxon>Bacillota</taxon>
        <taxon>Clostridia</taxon>
        <taxon>Eubacteriales</taxon>
        <taxon>Oscillospiraceae</taxon>
        <taxon>Ruminococcus</taxon>
    </lineage>
</organism>
<proteinExistence type="inferred from homology"/>
<comment type="similarity">
    <text evidence="1">Belongs to the thioesterase family.</text>
</comment>
<dbReference type="InterPro" id="IPR029058">
    <property type="entry name" value="AB_hydrolase_fold"/>
</dbReference>
<evidence type="ECO:0000313" key="4">
    <source>
        <dbReference type="Proteomes" id="UP000007054"/>
    </source>
</evidence>
<dbReference type="RefSeq" id="WP_015557253.1">
    <property type="nucleotide sequence ID" value="NC_021039.1"/>
</dbReference>
<dbReference type="InterPro" id="IPR001031">
    <property type="entry name" value="Thioesterase"/>
</dbReference>
<name>D4L9Q0_RUMC1</name>
<dbReference type="Gene3D" id="3.40.50.1820">
    <property type="entry name" value="alpha/beta hydrolase"/>
    <property type="match status" value="1"/>
</dbReference>
<dbReference type="GO" id="GO:0008610">
    <property type="term" value="P:lipid biosynthetic process"/>
    <property type="evidence" value="ECO:0007669"/>
    <property type="project" value="TreeGrafter"/>
</dbReference>
<dbReference type="SUPFAM" id="SSF53474">
    <property type="entry name" value="alpha/beta-Hydrolases"/>
    <property type="match status" value="1"/>
</dbReference>
<accession>D4L9Q0</accession>
<protein>
    <submittedName>
        <fullName evidence="3">Predicted thioesterase involved in non-ribosomal peptide biosynthesis</fullName>
    </submittedName>
</protein>
<dbReference type="PANTHER" id="PTHR11487">
    <property type="entry name" value="THIOESTERASE"/>
    <property type="match status" value="1"/>
</dbReference>
<feature type="domain" description="Thioesterase" evidence="2">
    <location>
        <begin position="21"/>
        <end position="237"/>
    </location>
</feature>
<evidence type="ECO:0000259" key="2">
    <source>
        <dbReference type="Pfam" id="PF00975"/>
    </source>
</evidence>
<dbReference type="KEGG" id="rch:RUM_00690"/>
<dbReference type="BioCyc" id="RCHA213810:RUM_RS11815-MONOMER"/>
<dbReference type="PATRIC" id="fig|213810.4.peg.657"/>